<dbReference type="Pfam" id="PF22041">
    <property type="entry name" value="GST_C_7"/>
    <property type="match status" value="1"/>
</dbReference>
<dbReference type="CDD" id="cd03038">
    <property type="entry name" value="GST_N_etherase_LigE"/>
    <property type="match status" value="1"/>
</dbReference>
<evidence type="ECO:0000313" key="4">
    <source>
        <dbReference type="Proteomes" id="UP001586593"/>
    </source>
</evidence>
<reference evidence="3 4" key="1">
    <citation type="journal article" date="2024" name="Commun. Biol.">
        <title>Comparative genomic analysis of thermophilic fungi reveals convergent evolutionary adaptations and gene losses.</title>
        <authorList>
            <person name="Steindorff A.S."/>
            <person name="Aguilar-Pontes M.V."/>
            <person name="Robinson A.J."/>
            <person name="Andreopoulos B."/>
            <person name="LaButti K."/>
            <person name="Kuo A."/>
            <person name="Mondo S."/>
            <person name="Riley R."/>
            <person name="Otillar R."/>
            <person name="Haridas S."/>
            <person name="Lipzen A."/>
            <person name="Grimwood J."/>
            <person name="Schmutz J."/>
            <person name="Clum A."/>
            <person name="Reid I.D."/>
            <person name="Moisan M.C."/>
            <person name="Butler G."/>
            <person name="Nguyen T.T.M."/>
            <person name="Dewar K."/>
            <person name="Conant G."/>
            <person name="Drula E."/>
            <person name="Henrissat B."/>
            <person name="Hansel C."/>
            <person name="Singer S."/>
            <person name="Hutchinson M.I."/>
            <person name="de Vries R.P."/>
            <person name="Natvig D.O."/>
            <person name="Powell A.J."/>
            <person name="Tsang A."/>
            <person name="Grigoriev I.V."/>
        </authorList>
    </citation>
    <scope>NUCLEOTIDE SEQUENCE [LARGE SCALE GENOMIC DNA]</scope>
    <source>
        <strain evidence="3 4">ATCC 24622</strain>
    </source>
</reference>
<dbReference type="InterPro" id="IPR036249">
    <property type="entry name" value="Thioredoxin-like_sf"/>
</dbReference>
<comment type="caution">
    <text evidence="3">The sequence shown here is derived from an EMBL/GenBank/DDBJ whole genome shotgun (WGS) entry which is preliminary data.</text>
</comment>
<proteinExistence type="predicted"/>
<evidence type="ECO:0000259" key="2">
    <source>
        <dbReference type="Pfam" id="PF22041"/>
    </source>
</evidence>
<dbReference type="InterPro" id="IPR036282">
    <property type="entry name" value="Glutathione-S-Trfase_C_sf"/>
</dbReference>
<accession>A0ABR3W8B6</accession>
<dbReference type="Gene3D" id="1.20.1050.10">
    <property type="match status" value="1"/>
</dbReference>
<gene>
    <name evidence="3" type="ORF">VTK73DRAFT_8480</name>
</gene>
<organism evidence="3 4">
    <name type="scientific">Phialemonium thermophilum</name>
    <dbReference type="NCBI Taxonomy" id="223376"/>
    <lineage>
        <taxon>Eukaryota</taxon>
        <taxon>Fungi</taxon>
        <taxon>Dikarya</taxon>
        <taxon>Ascomycota</taxon>
        <taxon>Pezizomycotina</taxon>
        <taxon>Sordariomycetes</taxon>
        <taxon>Sordariomycetidae</taxon>
        <taxon>Cephalothecales</taxon>
        <taxon>Cephalothecaceae</taxon>
        <taxon>Phialemonium</taxon>
    </lineage>
</organism>
<dbReference type="EMBL" id="JAZHXJ010000617">
    <property type="protein sequence ID" value="KAL1855757.1"/>
    <property type="molecule type" value="Genomic_DNA"/>
</dbReference>
<dbReference type="SUPFAM" id="SSF52833">
    <property type="entry name" value="Thioredoxin-like"/>
    <property type="match status" value="1"/>
</dbReference>
<evidence type="ECO:0000313" key="3">
    <source>
        <dbReference type="EMBL" id="KAL1855757.1"/>
    </source>
</evidence>
<evidence type="ECO:0008006" key="5">
    <source>
        <dbReference type="Google" id="ProtNLM"/>
    </source>
</evidence>
<keyword evidence="4" id="KW-1185">Reference proteome</keyword>
<dbReference type="Proteomes" id="UP001586593">
    <property type="component" value="Unassembled WGS sequence"/>
</dbReference>
<name>A0ABR3W8B6_9PEZI</name>
<feature type="domain" description="Glutathione S-transferase UstS-like C-terminal" evidence="2">
    <location>
        <begin position="111"/>
        <end position="214"/>
    </location>
</feature>
<feature type="domain" description="GST N-terminal" evidence="1">
    <location>
        <begin position="20"/>
        <end position="90"/>
    </location>
</feature>
<dbReference type="SUPFAM" id="SSF47616">
    <property type="entry name" value="GST C-terminal domain-like"/>
    <property type="match status" value="1"/>
</dbReference>
<dbReference type="InterPro" id="IPR054416">
    <property type="entry name" value="GST_UstS-like_C"/>
</dbReference>
<dbReference type="Gene3D" id="3.40.30.10">
    <property type="entry name" value="Glutaredoxin"/>
    <property type="match status" value="1"/>
</dbReference>
<sequence>MSKGTITLFDIPTKAPRKCWSLNPWKTRLLFNYKGLDYKVEWLEYPDIQPRLEPHLPPHPEQRIYTIPTIMLPDGTYVMDSRKIADVIEQRYPEKPVHLDSPYLARLEPIMAKLVPALWPVFIPHEPTRVLGERSLPFWYETREKYLGMTMDEYQRGNPPEPAWEKAEPYIREVTAMLKENPDGPFFMGHTVSYADFVWVGFLLFMKAIGEDEFHGVLERSGDGEVHKAILEATRPWWERDGD</sequence>
<evidence type="ECO:0000259" key="1">
    <source>
        <dbReference type="Pfam" id="PF13409"/>
    </source>
</evidence>
<dbReference type="InterPro" id="IPR004045">
    <property type="entry name" value="Glutathione_S-Trfase_N"/>
</dbReference>
<protein>
    <recommendedName>
        <fullName evidence="5">GST N-terminal domain-containing protein</fullName>
    </recommendedName>
</protein>
<dbReference type="Pfam" id="PF13409">
    <property type="entry name" value="GST_N_2"/>
    <property type="match status" value="1"/>
</dbReference>